<dbReference type="InterPro" id="IPR000408">
    <property type="entry name" value="Reg_chr_condens"/>
</dbReference>
<organism evidence="3 4">
    <name type="scientific">Rugamonas brunnea</name>
    <dbReference type="NCBI Taxonomy" id="2758569"/>
    <lineage>
        <taxon>Bacteria</taxon>
        <taxon>Pseudomonadati</taxon>
        <taxon>Pseudomonadota</taxon>
        <taxon>Betaproteobacteria</taxon>
        <taxon>Burkholderiales</taxon>
        <taxon>Oxalobacteraceae</taxon>
        <taxon>Telluria group</taxon>
        <taxon>Rugamonas</taxon>
    </lineage>
</organism>
<dbReference type="RefSeq" id="WP_182164656.1">
    <property type="nucleotide sequence ID" value="NZ_JACEZT010000011.1"/>
</dbReference>
<sequence>MSQKFALSSAMLALACCGAGHAAVLTVQVVDAGGAALADTVVYAEPEGGQAPRTTASGEIAQKGLKFIPLVTVVQTGSKIYFPNRDKVRHHIYSFSPAHKFDQKLYSGEEAAPQLFDKAGTVVLGCNIHDKMLAFVKVVDTPYFAKSDSSGAVRLDLPAGKYTVKAWHYNTAGGLTPEQPAQIKAGDAGAALEFRLTMKPGAIDPDAASRPYP</sequence>
<evidence type="ECO:0000256" key="1">
    <source>
        <dbReference type="ARBA" id="ARBA00004418"/>
    </source>
</evidence>
<dbReference type="InterPro" id="IPR034242">
    <property type="entry name" value="MauL"/>
</dbReference>
<dbReference type="EMBL" id="JACEZT010000011">
    <property type="protein sequence ID" value="MBA5638772.1"/>
    <property type="molecule type" value="Genomic_DNA"/>
</dbReference>
<feature type="chain" id="PRO_5030731218" evidence="2">
    <location>
        <begin position="23"/>
        <end position="213"/>
    </location>
</feature>
<accession>A0A7W2ID90</accession>
<gene>
    <name evidence="3" type="ORF">H3H37_17070</name>
</gene>
<reference evidence="3 4" key="1">
    <citation type="submission" date="2020-07" db="EMBL/GenBank/DDBJ databases">
        <title>Novel species isolated from subtropical streams in China.</title>
        <authorList>
            <person name="Lu H."/>
        </authorList>
    </citation>
    <scope>NUCLEOTIDE SEQUENCE [LARGE SCALE GENOMIC DNA]</scope>
    <source>
        <strain evidence="3 4">LX20W</strain>
    </source>
</reference>
<dbReference type="GO" id="GO:0042597">
    <property type="term" value="C:periplasmic space"/>
    <property type="evidence" value="ECO:0007669"/>
    <property type="project" value="UniProtKB-SubCell"/>
</dbReference>
<comment type="caution">
    <text evidence="3">The sequence shown here is derived from an EMBL/GenBank/DDBJ whole genome shotgun (WGS) entry which is preliminary data.</text>
</comment>
<proteinExistence type="predicted"/>
<dbReference type="AlphaFoldDB" id="A0A7W2ID90"/>
<evidence type="ECO:0000256" key="2">
    <source>
        <dbReference type="SAM" id="SignalP"/>
    </source>
</evidence>
<dbReference type="SUPFAM" id="SSF49452">
    <property type="entry name" value="Starch-binding domain-like"/>
    <property type="match status" value="1"/>
</dbReference>
<dbReference type="GO" id="GO:0030246">
    <property type="term" value="F:carbohydrate binding"/>
    <property type="evidence" value="ECO:0007669"/>
    <property type="project" value="InterPro"/>
</dbReference>
<evidence type="ECO:0000313" key="3">
    <source>
        <dbReference type="EMBL" id="MBA5638772.1"/>
    </source>
</evidence>
<dbReference type="CDD" id="cd04221">
    <property type="entry name" value="MauL"/>
    <property type="match status" value="1"/>
</dbReference>
<protein>
    <submittedName>
        <fullName evidence="3">Methylamine utilization protein</fullName>
    </submittedName>
</protein>
<feature type="signal peptide" evidence="2">
    <location>
        <begin position="1"/>
        <end position="22"/>
    </location>
</feature>
<comment type="subcellular location">
    <subcellularLocation>
        <location evidence="1">Periplasm</location>
    </subcellularLocation>
</comment>
<dbReference type="InterPro" id="IPR013784">
    <property type="entry name" value="Carb-bd-like_fold"/>
</dbReference>
<dbReference type="Proteomes" id="UP000534388">
    <property type="component" value="Unassembled WGS sequence"/>
</dbReference>
<dbReference type="SUPFAM" id="SSF49503">
    <property type="entry name" value="Cupredoxins"/>
    <property type="match status" value="1"/>
</dbReference>
<dbReference type="InterPro" id="IPR008972">
    <property type="entry name" value="Cupredoxin"/>
</dbReference>
<keyword evidence="2" id="KW-0732">Signal</keyword>
<dbReference type="Gene3D" id="2.60.40.420">
    <property type="entry name" value="Cupredoxins - blue copper proteins"/>
    <property type="match status" value="1"/>
</dbReference>
<dbReference type="PROSITE" id="PS00626">
    <property type="entry name" value="RCC1_2"/>
    <property type="match status" value="1"/>
</dbReference>
<dbReference type="PROSITE" id="PS51257">
    <property type="entry name" value="PROKAR_LIPOPROTEIN"/>
    <property type="match status" value="1"/>
</dbReference>
<keyword evidence="4" id="KW-1185">Reference proteome</keyword>
<evidence type="ECO:0000313" key="4">
    <source>
        <dbReference type="Proteomes" id="UP000534388"/>
    </source>
</evidence>
<name>A0A7W2ID90_9BURK</name>